<organism evidence="3 4">
    <name type="scientific">Larkinella insperata</name>
    <dbReference type="NCBI Taxonomy" id="332158"/>
    <lineage>
        <taxon>Bacteria</taxon>
        <taxon>Pseudomonadati</taxon>
        <taxon>Bacteroidota</taxon>
        <taxon>Cytophagia</taxon>
        <taxon>Cytophagales</taxon>
        <taxon>Spirosomataceae</taxon>
        <taxon>Larkinella</taxon>
    </lineage>
</organism>
<feature type="domain" description="AB hydrolase-1" evidence="2">
    <location>
        <begin position="24"/>
        <end position="273"/>
    </location>
</feature>
<dbReference type="PRINTS" id="PR00412">
    <property type="entry name" value="EPOXHYDRLASE"/>
</dbReference>
<comment type="caution">
    <text evidence="3">The sequence shown here is derived from an EMBL/GenBank/DDBJ whole genome shotgun (WGS) entry which is preliminary data.</text>
</comment>
<name>A0ABW3Q015_9BACT</name>
<dbReference type="GO" id="GO:0016787">
    <property type="term" value="F:hydrolase activity"/>
    <property type="evidence" value="ECO:0007669"/>
    <property type="project" value="UniProtKB-KW"/>
</dbReference>
<reference evidence="4" key="1">
    <citation type="journal article" date="2019" name="Int. J. Syst. Evol. Microbiol.">
        <title>The Global Catalogue of Microorganisms (GCM) 10K type strain sequencing project: providing services to taxonomists for standard genome sequencing and annotation.</title>
        <authorList>
            <consortium name="The Broad Institute Genomics Platform"/>
            <consortium name="The Broad Institute Genome Sequencing Center for Infectious Disease"/>
            <person name="Wu L."/>
            <person name="Ma J."/>
        </authorList>
    </citation>
    <scope>NUCLEOTIDE SEQUENCE [LARGE SCALE GENOMIC DNA]</scope>
    <source>
        <strain evidence="4">CCUG 55608</strain>
    </source>
</reference>
<sequence length="304" mass="34680">MQSRYISTNQIRLHVVEAGPADGPLVILLHGFPEFWYGWRHQIDALAAAGFRVWAPDQRGYNLSDKPVAVKDYTLDKLGADILGLMDAAGVERATVVGHDWGGGVAWWLAINHPERLHRVVCLNMPHLAVMPRVMREHPQQLLRSWYVGFFQLPVLPEWLVRLGNWWGATRVLRGTSRPGTFSAADLVQYRQAWAQPGPTGQPAIQTMINWYRALVQQGPRLPDNPRVRVPLLLIWGTRDQALIRELAQPSVEQCDRGKLVYIEEATHWVQHEAHDRVNRLIIQFAGQKAEDSDEWRNARPQNS</sequence>
<dbReference type="Pfam" id="PF00561">
    <property type="entry name" value="Abhydrolase_1"/>
    <property type="match status" value="1"/>
</dbReference>
<dbReference type="EMBL" id="JBHTLP010000001">
    <property type="protein sequence ID" value="MFD1139521.1"/>
    <property type="molecule type" value="Genomic_DNA"/>
</dbReference>
<evidence type="ECO:0000313" key="4">
    <source>
        <dbReference type="Proteomes" id="UP001597116"/>
    </source>
</evidence>
<dbReference type="Gene3D" id="3.40.50.1820">
    <property type="entry name" value="alpha/beta hydrolase"/>
    <property type="match status" value="1"/>
</dbReference>
<protein>
    <submittedName>
        <fullName evidence="3">Alpha/beta fold hydrolase</fullName>
    </submittedName>
</protein>
<evidence type="ECO:0000256" key="1">
    <source>
        <dbReference type="ARBA" id="ARBA00022801"/>
    </source>
</evidence>
<dbReference type="Proteomes" id="UP001597116">
    <property type="component" value="Unassembled WGS sequence"/>
</dbReference>
<dbReference type="InterPro" id="IPR000639">
    <property type="entry name" value="Epox_hydrolase-like"/>
</dbReference>
<dbReference type="SUPFAM" id="SSF53474">
    <property type="entry name" value="alpha/beta-Hydrolases"/>
    <property type="match status" value="1"/>
</dbReference>
<evidence type="ECO:0000313" key="3">
    <source>
        <dbReference type="EMBL" id="MFD1139521.1"/>
    </source>
</evidence>
<keyword evidence="4" id="KW-1185">Reference proteome</keyword>
<dbReference type="PANTHER" id="PTHR43329">
    <property type="entry name" value="EPOXIDE HYDROLASE"/>
    <property type="match status" value="1"/>
</dbReference>
<proteinExistence type="predicted"/>
<gene>
    <name evidence="3" type="ORF">ACFQ4C_00285</name>
</gene>
<keyword evidence="1 3" id="KW-0378">Hydrolase</keyword>
<dbReference type="RefSeq" id="WP_265990213.1">
    <property type="nucleotide sequence ID" value="NZ_CP110973.1"/>
</dbReference>
<accession>A0ABW3Q015</accession>
<dbReference type="PRINTS" id="PR00111">
    <property type="entry name" value="ABHYDROLASE"/>
</dbReference>
<dbReference type="InterPro" id="IPR000073">
    <property type="entry name" value="AB_hydrolase_1"/>
</dbReference>
<dbReference type="InterPro" id="IPR029058">
    <property type="entry name" value="AB_hydrolase_fold"/>
</dbReference>
<evidence type="ECO:0000259" key="2">
    <source>
        <dbReference type="Pfam" id="PF00561"/>
    </source>
</evidence>